<accession>A0A8X6MIZ6</accession>
<keyword evidence="6 9" id="KW-0575">Peroxidase</keyword>
<comment type="caution">
    <text evidence="11">The sequence shown here is derived from an EMBL/GenBank/DDBJ whole genome shotgun (WGS) entry which is preliminary data.</text>
</comment>
<dbReference type="GO" id="GO:0004602">
    <property type="term" value="F:glutathione peroxidase activity"/>
    <property type="evidence" value="ECO:0007669"/>
    <property type="project" value="UniProtKB-EC"/>
</dbReference>
<comment type="catalytic activity">
    <reaction evidence="1">
        <text>2 glutathione + H2O2 = glutathione disulfide + 2 H2O</text>
        <dbReference type="Rhea" id="RHEA:16833"/>
        <dbReference type="ChEBI" id="CHEBI:15377"/>
        <dbReference type="ChEBI" id="CHEBI:16240"/>
        <dbReference type="ChEBI" id="CHEBI:57925"/>
        <dbReference type="ChEBI" id="CHEBI:58297"/>
        <dbReference type="EC" id="1.11.1.9"/>
    </reaction>
</comment>
<gene>
    <name evidence="11" type="primary">Gpx3</name>
    <name evidence="11" type="ORF">TNIN_301381</name>
</gene>
<name>A0A8X6MIZ6_9ARAC</name>
<feature type="signal peptide" evidence="10">
    <location>
        <begin position="1"/>
        <end position="23"/>
    </location>
</feature>
<dbReference type="GO" id="GO:0006979">
    <property type="term" value="P:response to oxidative stress"/>
    <property type="evidence" value="ECO:0007669"/>
    <property type="project" value="InterPro"/>
</dbReference>
<feature type="chain" id="PRO_5036499900" description="Glutathione peroxidase" evidence="10">
    <location>
        <begin position="24"/>
        <end position="201"/>
    </location>
</feature>
<comment type="subcellular location">
    <subcellularLocation>
        <location evidence="2">Secreted</location>
    </subcellularLocation>
</comment>
<dbReference type="Gene3D" id="3.40.30.10">
    <property type="entry name" value="Glutaredoxin"/>
    <property type="match status" value="1"/>
</dbReference>
<dbReference type="EMBL" id="BMAV01027070">
    <property type="protein sequence ID" value="GFS55961.1"/>
    <property type="molecule type" value="Genomic_DNA"/>
</dbReference>
<evidence type="ECO:0000256" key="2">
    <source>
        <dbReference type="ARBA" id="ARBA00004613"/>
    </source>
</evidence>
<evidence type="ECO:0000256" key="8">
    <source>
        <dbReference type="ARBA" id="ARBA00023002"/>
    </source>
</evidence>
<keyword evidence="12" id="KW-1185">Reference proteome</keyword>
<dbReference type="PRINTS" id="PR01011">
    <property type="entry name" value="GLUTPROXDASE"/>
</dbReference>
<evidence type="ECO:0000256" key="1">
    <source>
        <dbReference type="ARBA" id="ARBA00000217"/>
    </source>
</evidence>
<evidence type="ECO:0000256" key="4">
    <source>
        <dbReference type="ARBA" id="ARBA00012310"/>
    </source>
</evidence>
<dbReference type="Pfam" id="PF00255">
    <property type="entry name" value="GSHPx"/>
    <property type="match status" value="1"/>
</dbReference>
<dbReference type="AlphaFoldDB" id="A0A8X6MIZ6"/>
<evidence type="ECO:0000256" key="7">
    <source>
        <dbReference type="ARBA" id="ARBA00022729"/>
    </source>
</evidence>
<dbReference type="PIRSF" id="PIRSF000303">
    <property type="entry name" value="Glutathion_perox"/>
    <property type="match status" value="1"/>
</dbReference>
<dbReference type="InterPro" id="IPR000889">
    <property type="entry name" value="Glutathione_peroxidase"/>
</dbReference>
<dbReference type="PANTHER" id="PTHR11592:SF88">
    <property type="entry name" value="GLUTATHIONE PEROXIDASE-RELATED"/>
    <property type="match status" value="1"/>
</dbReference>
<keyword evidence="7 10" id="KW-0732">Signal</keyword>
<sequence>MGWFGLAFAALACGVFLGSPGRAAKVPNRSCFRPVQSDITVYNFTLPDLLQTRNISLSEHEGKILLFNNYNHTGFEVLGFPCNLFGKQEPGGNGEEILNGIRHVRPGDGFLPNFPVFKKIDVNGANEHPLYTFLKQYCPPTRDEFADQTKLFYTPLRNRDIRWNFEKILVDRTGMPVMRYDPSTKPEDIAKDIEYLMAQST</sequence>
<evidence type="ECO:0000256" key="10">
    <source>
        <dbReference type="SAM" id="SignalP"/>
    </source>
</evidence>
<evidence type="ECO:0000256" key="9">
    <source>
        <dbReference type="RuleBase" id="RU000499"/>
    </source>
</evidence>
<keyword evidence="8 9" id="KW-0560">Oxidoreductase</keyword>
<protein>
    <recommendedName>
        <fullName evidence="4 9">Glutathione peroxidase</fullName>
    </recommendedName>
</protein>
<dbReference type="SUPFAM" id="SSF52833">
    <property type="entry name" value="Thioredoxin-like"/>
    <property type="match status" value="1"/>
</dbReference>
<dbReference type="Proteomes" id="UP000886998">
    <property type="component" value="Unassembled WGS sequence"/>
</dbReference>
<dbReference type="PROSITE" id="PS51355">
    <property type="entry name" value="GLUTATHIONE_PEROXID_3"/>
    <property type="match status" value="1"/>
</dbReference>
<keyword evidence="5" id="KW-0964">Secreted</keyword>
<dbReference type="GO" id="GO:0005576">
    <property type="term" value="C:extracellular region"/>
    <property type="evidence" value="ECO:0007669"/>
    <property type="project" value="UniProtKB-SubCell"/>
</dbReference>
<dbReference type="OrthoDB" id="446890at2759"/>
<comment type="similarity">
    <text evidence="3 9">Belongs to the glutathione peroxidase family.</text>
</comment>
<dbReference type="PANTHER" id="PTHR11592">
    <property type="entry name" value="GLUTATHIONE PEROXIDASE"/>
    <property type="match status" value="1"/>
</dbReference>
<evidence type="ECO:0000256" key="5">
    <source>
        <dbReference type="ARBA" id="ARBA00022525"/>
    </source>
</evidence>
<reference evidence="11" key="1">
    <citation type="submission" date="2020-08" db="EMBL/GenBank/DDBJ databases">
        <title>Multicomponent nature underlies the extraordinary mechanical properties of spider dragline silk.</title>
        <authorList>
            <person name="Kono N."/>
            <person name="Nakamura H."/>
            <person name="Mori M."/>
            <person name="Yoshida Y."/>
            <person name="Ohtoshi R."/>
            <person name="Malay A.D."/>
            <person name="Moran D.A.P."/>
            <person name="Tomita M."/>
            <person name="Numata K."/>
            <person name="Arakawa K."/>
        </authorList>
    </citation>
    <scope>NUCLEOTIDE SEQUENCE</scope>
</reference>
<dbReference type="CDD" id="cd00340">
    <property type="entry name" value="GSH_Peroxidase"/>
    <property type="match status" value="1"/>
</dbReference>
<evidence type="ECO:0000313" key="12">
    <source>
        <dbReference type="Proteomes" id="UP000886998"/>
    </source>
</evidence>
<organism evidence="11 12">
    <name type="scientific">Trichonephila inaurata madagascariensis</name>
    <dbReference type="NCBI Taxonomy" id="2747483"/>
    <lineage>
        <taxon>Eukaryota</taxon>
        <taxon>Metazoa</taxon>
        <taxon>Ecdysozoa</taxon>
        <taxon>Arthropoda</taxon>
        <taxon>Chelicerata</taxon>
        <taxon>Arachnida</taxon>
        <taxon>Araneae</taxon>
        <taxon>Araneomorphae</taxon>
        <taxon>Entelegynae</taxon>
        <taxon>Araneoidea</taxon>
        <taxon>Nephilidae</taxon>
        <taxon>Trichonephila</taxon>
        <taxon>Trichonephila inaurata</taxon>
    </lineage>
</organism>
<evidence type="ECO:0000313" key="11">
    <source>
        <dbReference type="EMBL" id="GFS55961.1"/>
    </source>
</evidence>
<evidence type="ECO:0000256" key="3">
    <source>
        <dbReference type="ARBA" id="ARBA00006926"/>
    </source>
</evidence>
<proteinExistence type="inferred from homology"/>
<dbReference type="InterPro" id="IPR036249">
    <property type="entry name" value="Thioredoxin-like_sf"/>
</dbReference>
<evidence type="ECO:0000256" key="6">
    <source>
        <dbReference type="ARBA" id="ARBA00022559"/>
    </source>
</evidence>